<evidence type="ECO:0000256" key="2">
    <source>
        <dbReference type="ARBA" id="ARBA00006602"/>
    </source>
</evidence>
<keyword evidence="5" id="KW-0653">Protein transport</keyword>
<dbReference type="Pfam" id="PF02108">
    <property type="entry name" value="FliH"/>
    <property type="match status" value="1"/>
</dbReference>
<dbReference type="EMBL" id="CADCVJ010000070">
    <property type="protein sequence ID" value="CAA9468634.1"/>
    <property type="molecule type" value="Genomic_DNA"/>
</dbReference>
<keyword evidence="3" id="KW-0813">Transport</keyword>
<dbReference type="PANTHER" id="PTHR34982">
    <property type="entry name" value="YOP PROTEINS TRANSLOCATION PROTEIN L"/>
    <property type="match status" value="1"/>
</dbReference>
<evidence type="ECO:0000313" key="8">
    <source>
        <dbReference type="EMBL" id="CAA9468634.1"/>
    </source>
</evidence>
<dbReference type="InterPro" id="IPR051472">
    <property type="entry name" value="T3SS_Stator/FliH"/>
</dbReference>
<comment type="function">
    <text evidence="1">Needed for flagellar regrowth and assembly.</text>
</comment>
<dbReference type="AlphaFoldDB" id="A0A6J4RAC2"/>
<evidence type="ECO:0000256" key="5">
    <source>
        <dbReference type="ARBA" id="ARBA00022927"/>
    </source>
</evidence>
<evidence type="ECO:0000256" key="3">
    <source>
        <dbReference type="ARBA" id="ARBA00022448"/>
    </source>
</evidence>
<dbReference type="Gene3D" id="3.30.2320.30">
    <property type="entry name" value="ATP synthase, E subunit, C-terminal"/>
    <property type="match status" value="1"/>
</dbReference>
<dbReference type="GO" id="GO:0044781">
    <property type="term" value="P:bacterial-type flagellum organization"/>
    <property type="evidence" value="ECO:0007669"/>
    <property type="project" value="UniProtKB-KW"/>
</dbReference>
<protein>
    <recommendedName>
        <fullName evidence="7">Flagellar assembly protein FliH/Type III secretion system HrpE domain-containing protein</fullName>
    </recommendedName>
</protein>
<name>A0A6J4RAC2_9ACTN</name>
<comment type="similarity">
    <text evidence="2">Belongs to the FliH family.</text>
</comment>
<organism evidence="8">
    <name type="scientific">uncultured Solirubrobacteraceae bacterium</name>
    <dbReference type="NCBI Taxonomy" id="1162706"/>
    <lineage>
        <taxon>Bacteria</taxon>
        <taxon>Bacillati</taxon>
        <taxon>Actinomycetota</taxon>
        <taxon>Thermoleophilia</taxon>
        <taxon>Solirubrobacterales</taxon>
        <taxon>Solirubrobacteraceae</taxon>
        <taxon>environmental samples</taxon>
    </lineage>
</organism>
<accession>A0A6J4RAC2</accession>
<keyword evidence="6" id="KW-1006">Bacterial flagellum protein export</keyword>
<dbReference type="PANTHER" id="PTHR34982:SF1">
    <property type="entry name" value="FLAGELLAR ASSEMBLY PROTEIN FLIH"/>
    <property type="match status" value="1"/>
</dbReference>
<evidence type="ECO:0000256" key="1">
    <source>
        <dbReference type="ARBA" id="ARBA00003041"/>
    </source>
</evidence>
<dbReference type="InterPro" id="IPR038495">
    <property type="entry name" value="ATPase_E_C"/>
</dbReference>
<dbReference type="GO" id="GO:0015031">
    <property type="term" value="P:protein transport"/>
    <property type="evidence" value="ECO:0007669"/>
    <property type="project" value="UniProtKB-KW"/>
</dbReference>
<dbReference type="InterPro" id="IPR018035">
    <property type="entry name" value="Flagellar_FliH/T3SS_HrpE"/>
</dbReference>
<dbReference type="SUPFAM" id="SSF160527">
    <property type="entry name" value="V-type ATPase subunit E-like"/>
    <property type="match status" value="1"/>
</dbReference>
<gene>
    <name evidence="8" type="ORF">AVDCRST_MAG38-1080</name>
</gene>
<evidence type="ECO:0000256" key="6">
    <source>
        <dbReference type="ARBA" id="ARBA00023225"/>
    </source>
</evidence>
<feature type="domain" description="Flagellar assembly protein FliH/Type III secretion system HrpE" evidence="7">
    <location>
        <begin position="74"/>
        <end position="198"/>
    </location>
</feature>
<evidence type="ECO:0000259" key="7">
    <source>
        <dbReference type="Pfam" id="PF02108"/>
    </source>
</evidence>
<keyword evidence="4" id="KW-1005">Bacterial flagellum biogenesis</keyword>
<proteinExistence type="inferred from homology"/>
<dbReference type="GO" id="GO:0005829">
    <property type="term" value="C:cytosol"/>
    <property type="evidence" value="ECO:0007669"/>
    <property type="project" value="TreeGrafter"/>
</dbReference>
<evidence type="ECO:0000256" key="4">
    <source>
        <dbReference type="ARBA" id="ARBA00022795"/>
    </source>
</evidence>
<sequence>MEASDFSFEALEPLAPAPAAAPAAPGGLTPDEELALARAEADQLRQEAREQGFQEGFAGGHARALEEAVAGAAALAEAGVALRAEAAAAATRLEDEAVRLALSLAEKVVAGALAVRPELVVEVVRNALRGVVERERVTVMVNPADLPLVAGAMASIQGELGGIEHWEVQAERRVARGGAIVRHAHGDVDARLEAKFQRAREVVEAALSDEP</sequence>
<reference evidence="8" key="1">
    <citation type="submission" date="2020-02" db="EMBL/GenBank/DDBJ databases">
        <authorList>
            <person name="Meier V. D."/>
        </authorList>
    </citation>
    <scope>NUCLEOTIDE SEQUENCE</scope>
    <source>
        <strain evidence="8">AVDCRST_MAG38</strain>
    </source>
</reference>